<feature type="region of interest" description="Disordered" evidence="1">
    <location>
        <begin position="1"/>
        <end position="58"/>
    </location>
</feature>
<dbReference type="Gene3D" id="3.40.50.300">
    <property type="entry name" value="P-loop containing nucleotide triphosphate hydrolases"/>
    <property type="match status" value="1"/>
</dbReference>
<dbReference type="Pfam" id="PF22534">
    <property type="entry name" value="RFC_C"/>
    <property type="match status" value="1"/>
</dbReference>
<keyword evidence="3" id="KW-1185">Reference proteome</keyword>
<feature type="compositionally biased region" description="Basic residues" evidence="1">
    <location>
        <begin position="1"/>
        <end position="11"/>
    </location>
</feature>
<dbReference type="GO" id="GO:0005634">
    <property type="term" value="C:nucleus"/>
    <property type="evidence" value="ECO:0007669"/>
    <property type="project" value="TreeGrafter"/>
</dbReference>
<feature type="region of interest" description="Disordered" evidence="1">
    <location>
        <begin position="109"/>
        <end position="149"/>
    </location>
</feature>
<dbReference type="GO" id="GO:0003677">
    <property type="term" value="F:DNA binding"/>
    <property type="evidence" value="ECO:0007669"/>
    <property type="project" value="InterPro"/>
</dbReference>
<reference evidence="2 3" key="1">
    <citation type="journal article" date="2021" name="Nat. Commun.">
        <title>Incipient diploidization of the medicinal plant Perilla within 10,000 years.</title>
        <authorList>
            <person name="Zhang Y."/>
            <person name="Shen Q."/>
            <person name="Leng L."/>
            <person name="Zhang D."/>
            <person name="Chen S."/>
            <person name="Shi Y."/>
            <person name="Ning Z."/>
            <person name="Chen S."/>
        </authorList>
    </citation>
    <scope>NUCLEOTIDE SEQUENCE [LARGE SCALE GENOMIC DNA]</scope>
    <source>
        <strain evidence="3">cv. PC099</strain>
    </source>
</reference>
<dbReference type="Proteomes" id="UP001190926">
    <property type="component" value="Unassembled WGS sequence"/>
</dbReference>
<dbReference type="InterPro" id="IPR027417">
    <property type="entry name" value="P-loop_NTPase"/>
</dbReference>
<dbReference type="Pfam" id="PF21960">
    <property type="entry name" value="RCF1-5-like_lid"/>
    <property type="match status" value="1"/>
</dbReference>
<evidence type="ECO:0000256" key="1">
    <source>
        <dbReference type="SAM" id="MobiDB-lite"/>
    </source>
</evidence>
<dbReference type="InterPro" id="IPR008921">
    <property type="entry name" value="DNA_pol3_clamp-load_cplx_C"/>
</dbReference>
<dbReference type="SUPFAM" id="SSF48019">
    <property type="entry name" value="post-AAA+ oligomerization domain-like"/>
    <property type="match status" value="1"/>
</dbReference>
<comment type="caution">
    <text evidence="2">The sequence shown here is derived from an EMBL/GenBank/DDBJ whole genome shotgun (WGS) entry which is preliminary data.</text>
</comment>
<dbReference type="PANTHER" id="PTHR11669">
    <property type="entry name" value="REPLICATION FACTOR C / DNA POLYMERASE III GAMMA-TAU SUBUNIT"/>
    <property type="match status" value="1"/>
</dbReference>
<proteinExistence type="predicted"/>
<name>A0AAD4J6S9_PERFH</name>
<gene>
    <name evidence="2" type="ORF">C2S53_014154</name>
</gene>
<dbReference type="GO" id="GO:0006281">
    <property type="term" value="P:DNA repair"/>
    <property type="evidence" value="ECO:0007669"/>
    <property type="project" value="TreeGrafter"/>
</dbReference>
<dbReference type="GO" id="GO:0006261">
    <property type="term" value="P:DNA-templated DNA replication"/>
    <property type="evidence" value="ECO:0007669"/>
    <property type="project" value="TreeGrafter"/>
</dbReference>
<dbReference type="AlphaFoldDB" id="A0AAD4J6S9"/>
<dbReference type="Gene3D" id="1.10.8.60">
    <property type="match status" value="1"/>
</dbReference>
<sequence>MESLSRHNRRRSGYEPSDTENELHDDGTNYNSPARRRHSKSPYRPPPRSDVSPLTRRTYSDILFNMSERRTTQETTGNSGNACPFSQSERRTHIPAEINVSPFTISERRRYASPLKTSHDTSAARRERSRRAASAPRTRLRSRGQLQEDQIKLPSVGEGEINARVLPNGDNNINGNNFDSIDSVSPGDIFFSRDYNVFDRNGAVNANANAAPTILPKPPGYNVRRNNSLSHPSQKVQVNHESFLLSQTNSSSVVSRQSSNISESSGRTSASTARFVASRRKSHSETTWFFCIKKGSCKTSNKSPEKERAFDEASFISKAVVVESLRPLWADKHQPVSLNGFTCHKSEAQLLQNLTNSEIFPHILLKGPPGTGKKALTMALLREMYGDPVWNISHDLRYFHILESRPMQVVVPVSSSPHHVELNVYVESKAAYALTALVKQISSEYAVTPEISVAPTKANYKVLVLYDVDKAAENIQHLIKWIMDCYSDCCKLILCCEDDADILDSVKSRCKVINVEASKTHEVMEVLIQIAKKEGFELSTSFASKIANKSKQNLRRAIIALEACKLHNYPFAEDQHIPVGWEEAVVELAADILADPFPKRLFTVRGKIQKILADFVHPKLILLKLVEQLIRGVDASLKREIYYWYSYYDKRLPSGTSALLKLEEFVAKFMSIYRKSSSNRH</sequence>
<protein>
    <recommendedName>
        <fullName evidence="4">Replication factor C subunit 3</fullName>
    </recommendedName>
</protein>
<evidence type="ECO:0008006" key="4">
    <source>
        <dbReference type="Google" id="ProtNLM"/>
    </source>
</evidence>
<dbReference type="Gene3D" id="1.20.272.10">
    <property type="match status" value="1"/>
</dbReference>
<feature type="compositionally biased region" description="Polar residues" evidence="1">
    <location>
        <begin position="73"/>
        <end position="87"/>
    </location>
</feature>
<evidence type="ECO:0000313" key="2">
    <source>
        <dbReference type="EMBL" id="KAH6828272.1"/>
    </source>
</evidence>
<dbReference type="InterPro" id="IPR050238">
    <property type="entry name" value="DNA_Rep/Repair_Clamp_Loader"/>
</dbReference>
<dbReference type="GO" id="GO:0003689">
    <property type="term" value="F:DNA clamp loader activity"/>
    <property type="evidence" value="ECO:0007669"/>
    <property type="project" value="TreeGrafter"/>
</dbReference>
<feature type="compositionally biased region" description="Basic and acidic residues" evidence="1">
    <location>
        <begin position="117"/>
        <end position="126"/>
    </location>
</feature>
<dbReference type="FunFam" id="1.10.8.60:FF:000030">
    <property type="entry name" value="replication factor C subunit 3"/>
    <property type="match status" value="1"/>
</dbReference>
<dbReference type="SUPFAM" id="SSF52540">
    <property type="entry name" value="P-loop containing nucleoside triphosphate hydrolases"/>
    <property type="match status" value="1"/>
</dbReference>
<evidence type="ECO:0000313" key="3">
    <source>
        <dbReference type="Proteomes" id="UP001190926"/>
    </source>
</evidence>
<dbReference type="PANTHER" id="PTHR11669:SF25">
    <property type="entry name" value="OS02G0704966 PROTEIN"/>
    <property type="match status" value="1"/>
</dbReference>
<dbReference type="GO" id="GO:0005663">
    <property type="term" value="C:DNA replication factor C complex"/>
    <property type="evidence" value="ECO:0007669"/>
    <property type="project" value="TreeGrafter"/>
</dbReference>
<dbReference type="EMBL" id="SDAM02000127">
    <property type="protein sequence ID" value="KAH6828272.1"/>
    <property type="molecule type" value="Genomic_DNA"/>
</dbReference>
<organism evidence="2 3">
    <name type="scientific">Perilla frutescens var. hirtella</name>
    <name type="common">Perilla citriodora</name>
    <name type="synonym">Perilla setoyensis</name>
    <dbReference type="NCBI Taxonomy" id="608512"/>
    <lineage>
        <taxon>Eukaryota</taxon>
        <taxon>Viridiplantae</taxon>
        <taxon>Streptophyta</taxon>
        <taxon>Embryophyta</taxon>
        <taxon>Tracheophyta</taxon>
        <taxon>Spermatophyta</taxon>
        <taxon>Magnoliopsida</taxon>
        <taxon>eudicotyledons</taxon>
        <taxon>Gunneridae</taxon>
        <taxon>Pentapetalae</taxon>
        <taxon>asterids</taxon>
        <taxon>lamiids</taxon>
        <taxon>Lamiales</taxon>
        <taxon>Lamiaceae</taxon>
        <taxon>Nepetoideae</taxon>
        <taxon>Elsholtzieae</taxon>
        <taxon>Perilla</taxon>
    </lineage>
</organism>
<accession>A0AAD4J6S9</accession>
<feature type="region of interest" description="Disordered" evidence="1">
    <location>
        <begin position="68"/>
        <end position="87"/>
    </location>
</feature>